<dbReference type="Proteomes" id="UP000095649">
    <property type="component" value="Unassembled WGS sequence"/>
</dbReference>
<evidence type="ECO:0000313" key="2">
    <source>
        <dbReference type="Proteomes" id="UP000095649"/>
    </source>
</evidence>
<protein>
    <submittedName>
        <fullName evidence="1">Uncharacterized protein</fullName>
    </submittedName>
</protein>
<dbReference type="EMBL" id="CYXN01000006">
    <property type="protein sequence ID" value="CUM92780.1"/>
    <property type="molecule type" value="Genomic_DNA"/>
</dbReference>
<reference evidence="1 2" key="1">
    <citation type="submission" date="2015-09" db="EMBL/GenBank/DDBJ databases">
        <authorList>
            <consortium name="Pathogen Informatics"/>
        </authorList>
    </citation>
    <scope>NUCLEOTIDE SEQUENCE [LARGE SCALE GENOMIC DNA]</scope>
    <source>
        <strain evidence="1 2">2789STDY5834970</strain>
    </source>
</reference>
<gene>
    <name evidence="1" type="ORF">ERS852582_01173</name>
</gene>
<accession>A0A173SRD6</accession>
<dbReference type="RefSeq" id="WP_055185748.1">
    <property type="nucleotide sequence ID" value="NZ_CYXN01000006.1"/>
</dbReference>
<proteinExistence type="predicted"/>
<dbReference type="AlphaFoldDB" id="A0A173SRD6"/>
<name>A0A173SRD6_9FIRM</name>
<sequence>MLERTLSRKIVDKLCEQDVIVPSDVAAYVYGYELLISSVISVLIVEKGMVHNAMLIALDYTN</sequence>
<evidence type="ECO:0000313" key="1">
    <source>
        <dbReference type="EMBL" id="CUM92780.1"/>
    </source>
</evidence>
<organism evidence="1 2">
    <name type="scientific">Faecalibacterium prausnitzii</name>
    <dbReference type="NCBI Taxonomy" id="853"/>
    <lineage>
        <taxon>Bacteria</taxon>
        <taxon>Bacillati</taxon>
        <taxon>Bacillota</taxon>
        <taxon>Clostridia</taxon>
        <taxon>Eubacteriales</taxon>
        <taxon>Oscillospiraceae</taxon>
        <taxon>Faecalibacterium</taxon>
    </lineage>
</organism>